<keyword evidence="5" id="KW-1185">Reference proteome</keyword>
<dbReference type="OMA" id="WDQNIVI"/>
<dbReference type="InterPro" id="IPR019775">
    <property type="entry name" value="WD40_repeat_CS"/>
</dbReference>
<evidence type="ECO:0000256" key="2">
    <source>
        <dbReference type="ARBA" id="ARBA00022737"/>
    </source>
</evidence>
<protein>
    <submittedName>
        <fullName evidence="4">Uncharacterized protein</fullName>
    </submittedName>
</protein>
<proteinExistence type="predicted"/>
<dbReference type="OrthoDB" id="10251741at2759"/>
<dbReference type="EMBL" id="GL832970">
    <property type="protein sequence ID" value="EGD74922.1"/>
    <property type="molecule type" value="Genomic_DNA"/>
</dbReference>
<dbReference type="PROSITE" id="PS50082">
    <property type="entry name" value="WD_REPEATS_2"/>
    <property type="match status" value="1"/>
</dbReference>
<dbReference type="PROSITE" id="PS50294">
    <property type="entry name" value="WD_REPEATS_REGION"/>
    <property type="match status" value="1"/>
</dbReference>
<dbReference type="GeneID" id="16073136"/>
<name>F2UE72_SALR5</name>
<feature type="repeat" description="WD" evidence="3">
    <location>
        <begin position="161"/>
        <end position="203"/>
    </location>
</feature>
<evidence type="ECO:0000313" key="5">
    <source>
        <dbReference type="Proteomes" id="UP000007799"/>
    </source>
</evidence>
<dbReference type="AlphaFoldDB" id="F2UE72"/>
<dbReference type="InterPro" id="IPR001680">
    <property type="entry name" value="WD40_rpt"/>
</dbReference>
<dbReference type="KEGG" id="sre:PTSG_07149"/>
<evidence type="ECO:0000313" key="4">
    <source>
        <dbReference type="EMBL" id="EGD74922.1"/>
    </source>
</evidence>
<evidence type="ECO:0000256" key="3">
    <source>
        <dbReference type="PROSITE-ProRule" id="PRU00221"/>
    </source>
</evidence>
<keyword evidence="2" id="KW-0677">Repeat</keyword>
<dbReference type="SUPFAM" id="SSF50978">
    <property type="entry name" value="WD40 repeat-like"/>
    <property type="match status" value="1"/>
</dbReference>
<gene>
    <name evidence="4" type="ORF">PTSG_07149</name>
</gene>
<reference evidence="4" key="1">
    <citation type="submission" date="2009-08" db="EMBL/GenBank/DDBJ databases">
        <title>Annotation of Salpingoeca rosetta.</title>
        <authorList>
            <consortium name="The Broad Institute Genome Sequencing Platform"/>
            <person name="Russ C."/>
            <person name="Cuomo C."/>
            <person name="Burger G."/>
            <person name="Gray M.W."/>
            <person name="Holland P.W.H."/>
            <person name="King N."/>
            <person name="Lang F.B.F."/>
            <person name="Roger A.J."/>
            <person name="Ruiz-Trillo I."/>
            <person name="Young S.K."/>
            <person name="Zeng Q."/>
            <person name="Gargeya S."/>
            <person name="Alvarado L."/>
            <person name="Berlin A."/>
            <person name="Chapman S.B."/>
            <person name="Chen Z."/>
            <person name="Freedman E."/>
            <person name="Gellesch M."/>
            <person name="Goldberg J."/>
            <person name="Griggs A."/>
            <person name="Gujja S."/>
            <person name="Heilman E."/>
            <person name="Heiman D."/>
            <person name="Howarth C."/>
            <person name="Mehta T."/>
            <person name="Neiman D."/>
            <person name="Pearson M."/>
            <person name="Roberts A."/>
            <person name="Saif S."/>
            <person name="Shea T."/>
            <person name="Shenoy N."/>
            <person name="Sisk P."/>
            <person name="Stolte C."/>
            <person name="Sykes S."/>
            <person name="White J."/>
            <person name="Yandava C."/>
            <person name="Haas B."/>
            <person name="Nusbaum C."/>
            <person name="Birren B."/>
        </authorList>
    </citation>
    <scope>NUCLEOTIDE SEQUENCE [LARGE SCALE GENOMIC DNA]</scope>
    <source>
        <strain evidence="4">ATCC 50818</strain>
    </source>
</reference>
<keyword evidence="1 3" id="KW-0853">WD repeat</keyword>
<evidence type="ECO:0000256" key="1">
    <source>
        <dbReference type="ARBA" id="ARBA00022574"/>
    </source>
</evidence>
<dbReference type="Pfam" id="PF00400">
    <property type="entry name" value="WD40"/>
    <property type="match status" value="1"/>
</dbReference>
<dbReference type="RefSeq" id="XP_004992567.1">
    <property type="nucleotide sequence ID" value="XM_004992510.1"/>
</dbReference>
<dbReference type="InterPro" id="IPR015943">
    <property type="entry name" value="WD40/YVTN_repeat-like_dom_sf"/>
</dbReference>
<dbReference type="Gene3D" id="2.130.10.10">
    <property type="entry name" value="YVTN repeat-like/Quinoprotein amine dehydrogenase"/>
    <property type="match status" value="2"/>
</dbReference>
<dbReference type="SMART" id="SM00320">
    <property type="entry name" value="WD40"/>
    <property type="match status" value="4"/>
</dbReference>
<dbReference type="PANTHER" id="PTHR47822">
    <property type="entry name" value="CARBOHYDRATE BINDING DOMAIN CONTAINING PROTEIN"/>
    <property type="match status" value="1"/>
</dbReference>
<dbReference type="Proteomes" id="UP000007799">
    <property type="component" value="Unassembled WGS sequence"/>
</dbReference>
<organism evidence="5">
    <name type="scientific">Salpingoeca rosetta (strain ATCC 50818 / BSB-021)</name>
    <dbReference type="NCBI Taxonomy" id="946362"/>
    <lineage>
        <taxon>Eukaryota</taxon>
        <taxon>Choanoflagellata</taxon>
        <taxon>Craspedida</taxon>
        <taxon>Salpingoecidae</taxon>
        <taxon>Salpingoeca</taxon>
    </lineage>
</organism>
<dbReference type="InParanoid" id="F2UE72"/>
<dbReference type="PANTHER" id="PTHR47822:SF2">
    <property type="entry name" value="F-BOX AND WD-40 DOMAIN PROTEIN 7"/>
    <property type="match status" value="1"/>
</dbReference>
<accession>F2UE72</accession>
<dbReference type="PROSITE" id="PS00678">
    <property type="entry name" value="WD_REPEATS_1"/>
    <property type="match status" value="1"/>
</dbReference>
<sequence length="333" mass="36417">MKFEVVASLDHELPCFTTAIRKDEKEISVGRKDGTVAVYKLEDATLSLSNILEAPSTGLPMPVMDIKYLPPSADNALGNIAICADASGFIRAWHTSSAQILHSVQSRSKEPAFTCMDVSETQIVASGYDHLLHVYDLETFKPQQTLGMTTAELGAMSEEGIISHTNRVFSCLFHPTERNIVLSGGWDRTVMVWDTRQQNPVSHLSGPYIAGDAMSFDASGDKLYTASYDPHTGLECWDFRNLTSAWRSSGDQETHLYSCKASNHGYVVCCGSQPNQTLVVEETNGKVIGRAPFEHALFDIKLLRDDSHFIVTGDQTLSLVSLSTTAATTSSAQ</sequence>
<dbReference type="InterPro" id="IPR036322">
    <property type="entry name" value="WD40_repeat_dom_sf"/>
</dbReference>
<dbReference type="STRING" id="946362.F2UE72"/>
<dbReference type="eggNOG" id="ENOG502RYYH">
    <property type="taxonomic scope" value="Eukaryota"/>
</dbReference>